<accession>A0A7I7Y182</accession>
<evidence type="ECO:0000256" key="2">
    <source>
        <dbReference type="ARBA" id="ARBA00022679"/>
    </source>
</evidence>
<dbReference type="GO" id="GO:1901137">
    <property type="term" value="P:carbohydrate derivative biosynthetic process"/>
    <property type="evidence" value="ECO:0007669"/>
    <property type="project" value="UniProtKB-ARBA"/>
</dbReference>
<dbReference type="GO" id="GO:0008610">
    <property type="term" value="P:lipid biosynthetic process"/>
    <property type="evidence" value="ECO:0007669"/>
    <property type="project" value="UniProtKB-ARBA"/>
</dbReference>
<keyword evidence="5" id="KW-1185">Reference proteome</keyword>
<dbReference type="PANTHER" id="PTHR45947">
    <property type="entry name" value="SULFOQUINOVOSYL TRANSFERASE SQD2"/>
    <property type="match status" value="1"/>
</dbReference>
<evidence type="ECO:0000313" key="4">
    <source>
        <dbReference type="EMBL" id="BBZ34881.1"/>
    </source>
</evidence>
<reference evidence="4" key="2">
    <citation type="submission" date="2020-02" db="EMBL/GenBank/DDBJ databases">
        <authorList>
            <person name="Matsumoto Y."/>
            <person name="Motooka D."/>
            <person name="Nakamura S."/>
        </authorList>
    </citation>
    <scope>NUCLEOTIDE SEQUENCE</scope>
    <source>
        <strain evidence="4">JCM 13671</strain>
    </source>
</reference>
<dbReference type="RefSeq" id="WP_085148919.1">
    <property type="nucleotide sequence ID" value="NZ_AP022612.1"/>
</dbReference>
<dbReference type="CDD" id="cd03794">
    <property type="entry name" value="GT4_WbuB-like"/>
    <property type="match status" value="1"/>
</dbReference>
<reference evidence="4" key="1">
    <citation type="journal article" date="2019" name="Emerg. Microbes Infect.">
        <title>Comprehensive subspecies identification of 175 nontuberculous mycobacteria species based on 7547 genomic profiles.</title>
        <authorList>
            <person name="Matsumoto Y."/>
            <person name="Kinjo T."/>
            <person name="Motooka D."/>
            <person name="Nabeya D."/>
            <person name="Jung N."/>
            <person name="Uechi K."/>
            <person name="Horii T."/>
            <person name="Iida T."/>
            <person name="Fujita J."/>
            <person name="Nakamura S."/>
        </authorList>
    </citation>
    <scope>NUCLEOTIDE SEQUENCE [LARGE SCALE GENOMIC DNA]</scope>
    <source>
        <strain evidence="4">JCM 13671</strain>
    </source>
</reference>
<keyword evidence="2 4" id="KW-0808">Transferase</keyword>
<dbReference type="AlphaFoldDB" id="A0A7I7Y182"/>
<protein>
    <submittedName>
        <fullName evidence="4">Glycosyltransferase WbuB</fullName>
    </submittedName>
</protein>
<evidence type="ECO:0000313" key="5">
    <source>
        <dbReference type="Proteomes" id="UP000466931"/>
    </source>
</evidence>
<dbReference type="InterPro" id="IPR028098">
    <property type="entry name" value="Glyco_trans_4-like_N"/>
</dbReference>
<dbReference type="Proteomes" id="UP000466931">
    <property type="component" value="Chromosome"/>
</dbReference>
<keyword evidence="1" id="KW-0328">Glycosyltransferase</keyword>
<dbReference type="Gene3D" id="3.40.50.2000">
    <property type="entry name" value="Glycogen Phosphorylase B"/>
    <property type="match status" value="2"/>
</dbReference>
<dbReference type="GO" id="GO:0016758">
    <property type="term" value="F:hexosyltransferase activity"/>
    <property type="evidence" value="ECO:0007669"/>
    <property type="project" value="TreeGrafter"/>
</dbReference>
<dbReference type="SUPFAM" id="SSF53756">
    <property type="entry name" value="UDP-Glycosyltransferase/glycogen phosphorylase"/>
    <property type="match status" value="1"/>
</dbReference>
<evidence type="ECO:0000259" key="3">
    <source>
        <dbReference type="Pfam" id="PF13579"/>
    </source>
</evidence>
<dbReference type="InterPro" id="IPR050194">
    <property type="entry name" value="Glycosyltransferase_grp1"/>
</dbReference>
<dbReference type="PANTHER" id="PTHR45947:SF3">
    <property type="entry name" value="SULFOQUINOVOSYL TRANSFERASE SQD2"/>
    <property type="match status" value="1"/>
</dbReference>
<dbReference type="EMBL" id="AP022612">
    <property type="protein sequence ID" value="BBZ34881.1"/>
    <property type="molecule type" value="Genomic_DNA"/>
</dbReference>
<dbReference type="Pfam" id="PF13692">
    <property type="entry name" value="Glyco_trans_1_4"/>
    <property type="match status" value="1"/>
</dbReference>
<feature type="domain" description="Glycosyltransferase subfamily 4-like N-terminal" evidence="3">
    <location>
        <begin position="22"/>
        <end position="205"/>
    </location>
</feature>
<proteinExistence type="predicted"/>
<evidence type="ECO:0000256" key="1">
    <source>
        <dbReference type="ARBA" id="ARBA00022676"/>
    </source>
</evidence>
<dbReference type="GO" id="GO:1903509">
    <property type="term" value="P:liposaccharide metabolic process"/>
    <property type="evidence" value="ECO:0007669"/>
    <property type="project" value="UniProtKB-ARBA"/>
</dbReference>
<dbReference type="Pfam" id="PF13579">
    <property type="entry name" value="Glyco_trans_4_4"/>
    <property type="match status" value="1"/>
</dbReference>
<name>A0A7I7Y182_9MYCO</name>
<organism evidence="4 5">
    <name type="scientific">Mycolicibacterium confluentis</name>
    <dbReference type="NCBI Taxonomy" id="28047"/>
    <lineage>
        <taxon>Bacteria</taxon>
        <taxon>Bacillati</taxon>
        <taxon>Actinomycetota</taxon>
        <taxon>Actinomycetes</taxon>
        <taxon>Mycobacteriales</taxon>
        <taxon>Mycobacteriaceae</taxon>
        <taxon>Mycolicibacterium</taxon>
    </lineage>
</organism>
<gene>
    <name evidence="4" type="ORF">MCNF_34860</name>
</gene>
<dbReference type="OrthoDB" id="3180470at2"/>
<sequence length="423" mass="45458">MSTTGRALRVAILGINYAPECSGIGPYTSRLAAGLTARGHAVRVLTGYPHYPHWVRSEPGTLLRRDENIDGIPVRRLKHYVPRGGSWVGRAVMELTYGLQLLTSRWGDPDVIVCVTPPLISAGLAALRVRLCVGRPALGMLIHDLYGRGVIEMGVLPGMPSRVIGSVESATLRMADGVAVIHAGFADLLETSGVPRSRIREIRNWTHVLSPDPLASAQFRRAHHWQPDEIVVLHAGNMGHKQGLENVVAAAGFAARNGQRVRFVLLGDGSQRLHLEQAGAGLPTLEFLAPVGEGEFPAALGAADVLLVNERPGVALMAVPSKLTSYFRSGKPIVAATDAAGLTAAELAASGAGIVVPADRPEELVRAALRLGEHRELADQLAAAGQRYCDAMLSEDTAMDRYEAWIMDLAKLRRRGDRSSHER</sequence>